<organism evidence="8 9">
    <name type="scientific">Ezakiella coagulans</name>
    <dbReference type="NCBI Taxonomy" id="46507"/>
    <lineage>
        <taxon>Bacteria</taxon>
        <taxon>Bacillati</taxon>
        <taxon>Bacillota</taxon>
        <taxon>Tissierellia</taxon>
        <taxon>Ezakiella</taxon>
    </lineage>
</organism>
<keyword evidence="4 7" id="KW-0812">Transmembrane</keyword>
<name>A0A2U1DNB4_9FIRM</name>
<dbReference type="InterPro" id="IPR003370">
    <property type="entry name" value="Chromate_transpt"/>
</dbReference>
<proteinExistence type="inferred from homology"/>
<sequence length="188" mass="20709">MKKKFDLKKLLKLFLVFFKIGVISFGGGYGMILVMKRELVGRKLATEEEFMDSLVVAQTTPGALAVNLSIAQAGQIAGNIGAVVAFVGVVLPSFLAILFLSTLFNKYKENVYVLKFMEGTKPAVLALILMSFIDLLKNIKKNFLTIFLMIITVLMTALFEIHPIITLIGVGAIGFFLKKDEPEKDEAV</sequence>
<feature type="transmembrane region" description="Helical" evidence="7">
    <location>
        <begin position="12"/>
        <end position="34"/>
    </location>
</feature>
<evidence type="ECO:0000256" key="3">
    <source>
        <dbReference type="ARBA" id="ARBA00022475"/>
    </source>
</evidence>
<protein>
    <submittedName>
        <fullName evidence="8">Chromate transporter</fullName>
    </submittedName>
</protein>
<dbReference type="PANTHER" id="PTHR43663:SF1">
    <property type="entry name" value="CHROMATE TRANSPORTER"/>
    <property type="match status" value="1"/>
</dbReference>
<dbReference type="EMBL" id="QEKV01000010">
    <property type="protein sequence ID" value="PVY89174.1"/>
    <property type="molecule type" value="Genomic_DNA"/>
</dbReference>
<dbReference type="GO" id="GO:0005886">
    <property type="term" value="C:plasma membrane"/>
    <property type="evidence" value="ECO:0007669"/>
    <property type="project" value="UniProtKB-SubCell"/>
</dbReference>
<dbReference type="PANTHER" id="PTHR43663">
    <property type="entry name" value="CHROMATE TRANSPORT PROTEIN-RELATED"/>
    <property type="match status" value="1"/>
</dbReference>
<keyword evidence="5 7" id="KW-1133">Transmembrane helix</keyword>
<dbReference type="Proteomes" id="UP000245793">
    <property type="component" value="Unassembled WGS sequence"/>
</dbReference>
<keyword evidence="3" id="KW-1003">Cell membrane</keyword>
<dbReference type="AlphaFoldDB" id="A0A2U1DNB4"/>
<dbReference type="GO" id="GO:0015109">
    <property type="term" value="F:chromate transmembrane transporter activity"/>
    <property type="evidence" value="ECO:0007669"/>
    <property type="project" value="InterPro"/>
</dbReference>
<comment type="caution">
    <text evidence="8">The sequence shown here is derived from an EMBL/GenBank/DDBJ whole genome shotgun (WGS) entry which is preliminary data.</text>
</comment>
<feature type="transmembrane region" description="Helical" evidence="7">
    <location>
        <begin position="76"/>
        <end position="100"/>
    </location>
</feature>
<evidence type="ECO:0000256" key="7">
    <source>
        <dbReference type="SAM" id="Phobius"/>
    </source>
</evidence>
<gene>
    <name evidence="8" type="ORF">C7381_11012</name>
</gene>
<evidence type="ECO:0000256" key="1">
    <source>
        <dbReference type="ARBA" id="ARBA00004651"/>
    </source>
</evidence>
<feature type="transmembrane region" description="Helical" evidence="7">
    <location>
        <begin position="145"/>
        <end position="177"/>
    </location>
</feature>
<evidence type="ECO:0000313" key="9">
    <source>
        <dbReference type="Proteomes" id="UP000245793"/>
    </source>
</evidence>
<keyword evidence="9" id="KW-1185">Reference proteome</keyword>
<evidence type="ECO:0000256" key="2">
    <source>
        <dbReference type="ARBA" id="ARBA00005262"/>
    </source>
</evidence>
<comment type="subcellular location">
    <subcellularLocation>
        <location evidence="1">Cell membrane</location>
        <topology evidence="1">Multi-pass membrane protein</topology>
    </subcellularLocation>
</comment>
<evidence type="ECO:0000256" key="4">
    <source>
        <dbReference type="ARBA" id="ARBA00022692"/>
    </source>
</evidence>
<evidence type="ECO:0000256" key="6">
    <source>
        <dbReference type="ARBA" id="ARBA00023136"/>
    </source>
</evidence>
<evidence type="ECO:0000313" key="8">
    <source>
        <dbReference type="EMBL" id="PVY89174.1"/>
    </source>
</evidence>
<reference evidence="8 9" key="1">
    <citation type="submission" date="2018-04" db="EMBL/GenBank/DDBJ databases">
        <title>Genomic Encyclopedia of Type Strains, Phase IV (KMG-IV): sequencing the most valuable type-strain genomes for metagenomic binning, comparative biology and taxonomic classification.</title>
        <authorList>
            <person name="Goeker M."/>
        </authorList>
    </citation>
    <scope>NUCLEOTIDE SEQUENCE [LARGE SCALE GENOMIC DNA]</scope>
    <source>
        <strain evidence="8 9">DSM 20705</strain>
    </source>
</reference>
<dbReference type="InterPro" id="IPR052518">
    <property type="entry name" value="CHR_Transporter"/>
</dbReference>
<feature type="transmembrane region" description="Helical" evidence="7">
    <location>
        <begin position="112"/>
        <end position="133"/>
    </location>
</feature>
<keyword evidence="6 7" id="KW-0472">Membrane</keyword>
<dbReference type="Pfam" id="PF02417">
    <property type="entry name" value="Chromate_transp"/>
    <property type="match status" value="1"/>
</dbReference>
<evidence type="ECO:0000256" key="5">
    <source>
        <dbReference type="ARBA" id="ARBA00022989"/>
    </source>
</evidence>
<accession>A0A2U1DNB4</accession>
<comment type="similarity">
    <text evidence="2">Belongs to the chromate ion transporter (CHR) (TC 2.A.51) family.</text>
</comment>
<dbReference type="RefSeq" id="WP_116480473.1">
    <property type="nucleotide sequence ID" value="NZ_QEKV01000010.1"/>
</dbReference>